<organism evidence="2 3">
    <name type="scientific">Phaeodactylibacter xiamenensis</name>
    <dbReference type="NCBI Taxonomy" id="1524460"/>
    <lineage>
        <taxon>Bacteria</taxon>
        <taxon>Pseudomonadati</taxon>
        <taxon>Bacteroidota</taxon>
        <taxon>Saprospiria</taxon>
        <taxon>Saprospirales</taxon>
        <taxon>Haliscomenobacteraceae</taxon>
        <taxon>Phaeodactylibacter</taxon>
    </lineage>
</organism>
<dbReference type="STRING" id="1524460.IX84_03920"/>
<sequence length="161" mass="17854">MKNLKITLSFLFAILGVQFAFAQGPLEYCNNRFGFCVEYPGDLHLAQDRPINGDGITLEAENGAIQVIIAGSHNVMDWTPEKIYGFEKEAFQDKHQGGTKELKYEADAGGFQAILSAGADVEAIRMWARNGVYVLISITGPQAKIRQVEAIWNQINVKFNT</sequence>
<keyword evidence="3" id="KW-1185">Reference proteome</keyword>
<feature type="signal peptide" evidence="1">
    <location>
        <begin position="1"/>
        <end position="22"/>
    </location>
</feature>
<evidence type="ECO:0000256" key="1">
    <source>
        <dbReference type="SAM" id="SignalP"/>
    </source>
</evidence>
<keyword evidence="1" id="KW-0732">Signal</keyword>
<feature type="chain" id="PRO_5001940132" evidence="1">
    <location>
        <begin position="23"/>
        <end position="161"/>
    </location>
</feature>
<gene>
    <name evidence="2" type="ORF">IX84_03920</name>
</gene>
<evidence type="ECO:0000313" key="3">
    <source>
        <dbReference type="Proteomes" id="UP000029736"/>
    </source>
</evidence>
<name>A0A098SA02_9BACT</name>
<accession>A0A098SA02</accession>
<proteinExistence type="predicted"/>
<dbReference type="Proteomes" id="UP000029736">
    <property type="component" value="Unassembled WGS sequence"/>
</dbReference>
<dbReference type="OrthoDB" id="1493140at2"/>
<reference evidence="2 3" key="1">
    <citation type="journal article" date="2014" name="Int. J. Syst. Evol. Microbiol.">
        <title>Phaeodactylibacter xiamenensis gen. nov., sp. nov., a member of the family Saprospiraceae isolated from the marine alga Phaeodactylum tricornutum.</title>
        <authorList>
            <person name="Chen Z.Jr."/>
            <person name="Lei X."/>
            <person name="Lai Q."/>
            <person name="Li Y."/>
            <person name="Zhang B."/>
            <person name="Zhang J."/>
            <person name="Zhang H."/>
            <person name="Yang L."/>
            <person name="Zheng W."/>
            <person name="Tian Y."/>
            <person name="Yu Z."/>
            <person name="Xu H.Jr."/>
            <person name="Zheng T."/>
        </authorList>
    </citation>
    <scope>NUCLEOTIDE SEQUENCE [LARGE SCALE GENOMIC DNA]</scope>
    <source>
        <strain evidence="2 3">KD52</strain>
    </source>
</reference>
<dbReference type="AlphaFoldDB" id="A0A098SA02"/>
<evidence type="ECO:0000313" key="2">
    <source>
        <dbReference type="EMBL" id="KGE88951.1"/>
    </source>
</evidence>
<protein>
    <submittedName>
        <fullName evidence="2">Uncharacterized protein</fullName>
    </submittedName>
</protein>
<dbReference type="EMBL" id="JPOS01000012">
    <property type="protein sequence ID" value="KGE88951.1"/>
    <property type="molecule type" value="Genomic_DNA"/>
</dbReference>
<comment type="caution">
    <text evidence="2">The sequence shown here is derived from an EMBL/GenBank/DDBJ whole genome shotgun (WGS) entry which is preliminary data.</text>
</comment>
<dbReference type="RefSeq" id="WP_044216694.1">
    <property type="nucleotide sequence ID" value="NZ_CAKZLC010000388.1"/>
</dbReference>